<dbReference type="InterPro" id="IPR053959">
    <property type="entry name" value="YvlB/LiaX_N"/>
</dbReference>
<sequence>MASAEERMQILKMIEEGKVSASDGAELLRALGNDKNSTPSEPLKGSASNPRWFRVRVTDTVSGRNKVNVNIPFGLVNVGLKMGARFVPDMEDGQLQELMAAIRSGKQGKVIDVMDEESGERVEIFVE</sequence>
<dbReference type="Pfam" id="PF22746">
    <property type="entry name" value="SHOCT-like_DUF2089-C"/>
    <property type="match status" value="1"/>
</dbReference>
<organism evidence="2">
    <name type="scientific">hydrothermal vent metagenome</name>
    <dbReference type="NCBI Taxonomy" id="652676"/>
    <lineage>
        <taxon>unclassified sequences</taxon>
        <taxon>metagenomes</taxon>
        <taxon>ecological metagenomes</taxon>
    </lineage>
</organism>
<dbReference type="AlphaFoldDB" id="A0A3B0VJK6"/>
<accession>A0A3B0VJK6</accession>
<name>A0A3B0VJK6_9ZZZZ</name>
<gene>
    <name evidence="2" type="ORF">MNBD_CHLOROFLEXI01-4206</name>
</gene>
<dbReference type="EMBL" id="UOEU01000297">
    <property type="protein sequence ID" value="VAW31844.1"/>
    <property type="molecule type" value="Genomic_DNA"/>
</dbReference>
<evidence type="ECO:0000313" key="2">
    <source>
        <dbReference type="EMBL" id="VAW31844.1"/>
    </source>
</evidence>
<proteinExistence type="predicted"/>
<feature type="domain" description="YvlB/LiaX N-terminal" evidence="1">
    <location>
        <begin position="5"/>
        <end position="34"/>
    </location>
</feature>
<evidence type="ECO:0000259" key="1">
    <source>
        <dbReference type="Pfam" id="PF22746"/>
    </source>
</evidence>
<protein>
    <recommendedName>
        <fullName evidence="1">YvlB/LiaX N-terminal domain-containing protein</fullName>
    </recommendedName>
</protein>
<reference evidence="2" key="1">
    <citation type="submission" date="2018-06" db="EMBL/GenBank/DDBJ databases">
        <authorList>
            <person name="Zhirakovskaya E."/>
        </authorList>
    </citation>
    <scope>NUCLEOTIDE SEQUENCE</scope>
</reference>